<organism evidence="9 10">
    <name type="scientific">Marinomonas balearica</name>
    <dbReference type="NCBI Taxonomy" id="491947"/>
    <lineage>
        <taxon>Bacteria</taxon>
        <taxon>Pseudomonadati</taxon>
        <taxon>Pseudomonadota</taxon>
        <taxon>Gammaproteobacteria</taxon>
        <taxon>Oceanospirillales</taxon>
        <taxon>Oceanospirillaceae</taxon>
        <taxon>Marinomonas</taxon>
    </lineage>
</organism>
<dbReference type="InterPro" id="IPR003834">
    <property type="entry name" value="Cyt_c_assmbl_TM_dom"/>
</dbReference>
<gene>
    <name evidence="9" type="ORF">DFP79_1147</name>
</gene>
<dbReference type="InterPro" id="IPR028250">
    <property type="entry name" value="DsbDN"/>
</dbReference>
<evidence type="ECO:0000256" key="5">
    <source>
        <dbReference type="ARBA" id="ARBA00022989"/>
    </source>
</evidence>
<evidence type="ECO:0000256" key="7">
    <source>
        <dbReference type="SAM" id="Phobius"/>
    </source>
</evidence>
<dbReference type="EMBL" id="SNXC01000010">
    <property type="protein sequence ID" value="TDO98735.1"/>
    <property type="molecule type" value="Genomic_DNA"/>
</dbReference>
<sequence>MFAPYANAFNFDSSFGSNNASSSSEFLPVEQAFVLSVNKQNNRLIATWQIKEGYYLYKHQLKLKGQDADKFAFSYIPKGEPKHDPYFGDVEVYHDTLDVEITPVGGLTKNTELEALIGYQGCAEKGLCYPPQTSPIYFTVHDSNLAAKKSTSFDNQLKEIQQPVPLENTKASTASSVTETLQSNSWQVSLGVMFGLGLLLSLTPCVLPMIPIVSAIVVGSKSTALKGLGLSFIYVVSMASTYALIGALAGLFGTQLNIQAALQSPIVISLSAALFVFLSFAMFGLFEIRLPTFLTNRLQNFSTQVQSNSNRSALSHYVAVAFSGVIATLIVSPCVSAPLAGVILYISSSGDSLYGAGMLFTMALGMGAPLLLVGYFGARALPKNGEWLNDIKFIMGFGLLSISIWLMSRFISGELSVALWAIFFLVLASYFIHRAVALASHPVRWFLALLSSVLAVSLSIGTLSGANNPATPFQKLALSGNNMQTQSTVPYAATIGSLSELDAVKAANVGHPMVLDLYADWCISCKVIEEEIFKSPDVYPYWKNVKIIRVDVTANSNSNKQLMQHFELFGPPSLVFINPQGKEEKELKVVGEPTKEEVIQRLQLLQQSRQG</sequence>
<dbReference type="Proteomes" id="UP000294656">
    <property type="component" value="Unassembled WGS sequence"/>
</dbReference>
<proteinExistence type="predicted"/>
<keyword evidence="10" id="KW-1185">Reference proteome</keyword>
<dbReference type="Pfam" id="PF13098">
    <property type="entry name" value="Thioredoxin_2"/>
    <property type="match status" value="1"/>
</dbReference>
<keyword evidence="6 7" id="KW-0472">Membrane</keyword>
<feature type="transmembrane region" description="Helical" evidence="7">
    <location>
        <begin position="266"/>
        <end position="288"/>
    </location>
</feature>
<comment type="subcellular location">
    <subcellularLocation>
        <location evidence="1">Cell membrane</location>
        <topology evidence="1">Multi-pass membrane protein</topology>
    </subcellularLocation>
</comment>
<dbReference type="InterPro" id="IPR013766">
    <property type="entry name" value="Thioredoxin_domain"/>
</dbReference>
<dbReference type="InterPro" id="IPR036249">
    <property type="entry name" value="Thioredoxin-like_sf"/>
</dbReference>
<dbReference type="InterPro" id="IPR036929">
    <property type="entry name" value="DsbDN_sf"/>
</dbReference>
<keyword evidence="4" id="KW-0201">Cytochrome c-type biogenesis</keyword>
<accession>A0A4R6MC67</accession>
<dbReference type="Pfam" id="PF02683">
    <property type="entry name" value="DsbD_TM"/>
    <property type="match status" value="1"/>
</dbReference>
<dbReference type="NCBIfam" id="NF001419">
    <property type="entry name" value="PRK00293.1"/>
    <property type="match status" value="1"/>
</dbReference>
<feature type="transmembrane region" description="Helical" evidence="7">
    <location>
        <begin position="393"/>
        <end position="411"/>
    </location>
</feature>
<reference evidence="9 10" key="1">
    <citation type="submission" date="2019-03" db="EMBL/GenBank/DDBJ databases">
        <title>Genomic Encyclopedia of Type Strains, Phase III (KMG-III): the genomes of soil and plant-associated and newly described type strains.</title>
        <authorList>
            <person name="Whitman W."/>
        </authorList>
    </citation>
    <scope>NUCLEOTIDE SEQUENCE [LARGE SCALE GENOMIC DNA]</scope>
    <source>
        <strain evidence="9 10">CECT 7378</strain>
    </source>
</reference>
<feature type="transmembrane region" description="Helical" evidence="7">
    <location>
        <begin position="190"/>
        <end position="218"/>
    </location>
</feature>
<dbReference type="Pfam" id="PF11412">
    <property type="entry name" value="DsbD_N"/>
    <property type="match status" value="1"/>
</dbReference>
<dbReference type="GO" id="GO:0017004">
    <property type="term" value="P:cytochrome complex assembly"/>
    <property type="evidence" value="ECO:0007669"/>
    <property type="project" value="UniProtKB-KW"/>
</dbReference>
<evidence type="ECO:0000256" key="2">
    <source>
        <dbReference type="ARBA" id="ARBA00022475"/>
    </source>
</evidence>
<feature type="transmembrane region" description="Helical" evidence="7">
    <location>
        <begin position="358"/>
        <end position="381"/>
    </location>
</feature>
<dbReference type="GO" id="GO:0005886">
    <property type="term" value="C:plasma membrane"/>
    <property type="evidence" value="ECO:0007669"/>
    <property type="project" value="UniProtKB-SubCell"/>
</dbReference>
<dbReference type="Gene3D" id="2.60.40.1250">
    <property type="entry name" value="Thiol:disulfide interchange protein DsbD, N-terminal domain"/>
    <property type="match status" value="1"/>
</dbReference>
<keyword evidence="2" id="KW-1003">Cell membrane</keyword>
<dbReference type="GO" id="GO:0045454">
    <property type="term" value="P:cell redox homeostasis"/>
    <property type="evidence" value="ECO:0007669"/>
    <property type="project" value="TreeGrafter"/>
</dbReference>
<feature type="transmembrane region" description="Helical" evidence="7">
    <location>
        <begin position="445"/>
        <end position="466"/>
    </location>
</feature>
<dbReference type="GO" id="GO:0015035">
    <property type="term" value="F:protein-disulfide reductase activity"/>
    <property type="evidence" value="ECO:0007669"/>
    <property type="project" value="TreeGrafter"/>
</dbReference>
<dbReference type="PANTHER" id="PTHR32234:SF0">
    <property type="entry name" value="THIOL:DISULFIDE INTERCHANGE PROTEIN DSBD"/>
    <property type="match status" value="1"/>
</dbReference>
<protein>
    <submittedName>
        <fullName evidence="9">Thiol:disulfide interchange protein DsbD</fullName>
    </submittedName>
</protein>
<dbReference type="Gene3D" id="3.40.30.10">
    <property type="entry name" value="Glutaredoxin"/>
    <property type="match status" value="1"/>
</dbReference>
<dbReference type="SUPFAM" id="SSF74863">
    <property type="entry name" value="Thiol:disulfide interchange protein DsbD, N-terminal domain (DsbD-alpha)"/>
    <property type="match status" value="1"/>
</dbReference>
<evidence type="ECO:0000256" key="4">
    <source>
        <dbReference type="ARBA" id="ARBA00022748"/>
    </source>
</evidence>
<feature type="domain" description="Thioredoxin" evidence="8">
    <location>
        <begin position="464"/>
        <end position="607"/>
    </location>
</feature>
<dbReference type="PROSITE" id="PS51352">
    <property type="entry name" value="THIOREDOXIN_2"/>
    <property type="match status" value="1"/>
</dbReference>
<dbReference type="SUPFAM" id="SSF52833">
    <property type="entry name" value="Thioredoxin-like"/>
    <property type="match status" value="1"/>
</dbReference>
<evidence type="ECO:0000313" key="10">
    <source>
        <dbReference type="Proteomes" id="UP000294656"/>
    </source>
</evidence>
<feature type="transmembrane region" description="Helical" evidence="7">
    <location>
        <begin position="230"/>
        <end position="254"/>
    </location>
</feature>
<keyword evidence="5 7" id="KW-1133">Transmembrane helix</keyword>
<feature type="transmembrane region" description="Helical" evidence="7">
    <location>
        <begin position="317"/>
        <end position="346"/>
    </location>
</feature>
<dbReference type="PANTHER" id="PTHR32234">
    <property type="entry name" value="THIOL:DISULFIDE INTERCHANGE PROTEIN DSBD"/>
    <property type="match status" value="1"/>
</dbReference>
<name>A0A4R6MC67_9GAMM</name>
<evidence type="ECO:0000313" key="9">
    <source>
        <dbReference type="EMBL" id="TDO98735.1"/>
    </source>
</evidence>
<dbReference type="AlphaFoldDB" id="A0A4R6MC67"/>
<evidence type="ECO:0000256" key="1">
    <source>
        <dbReference type="ARBA" id="ARBA00004651"/>
    </source>
</evidence>
<comment type="caution">
    <text evidence="9">The sequence shown here is derived from an EMBL/GenBank/DDBJ whole genome shotgun (WGS) entry which is preliminary data.</text>
</comment>
<evidence type="ECO:0000256" key="6">
    <source>
        <dbReference type="ARBA" id="ARBA00023136"/>
    </source>
</evidence>
<dbReference type="InterPro" id="IPR012336">
    <property type="entry name" value="Thioredoxin-like_fold"/>
</dbReference>
<evidence type="ECO:0000256" key="3">
    <source>
        <dbReference type="ARBA" id="ARBA00022692"/>
    </source>
</evidence>
<evidence type="ECO:0000259" key="8">
    <source>
        <dbReference type="PROSITE" id="PS51352"/>
    </source>
</evidence>
<keyword evidence="3 7" id="KW-0812">Transmembrane</keyword>
<feature type="transmembrane region" description="Helical" evidence="7">
    <location>
        <begin position="417"/>
        <end position="433"/>
    </location>
</feature>